<gene>
    <name evidence="3" type="ORF">AsFPU1_3131</name>
</gene>
<dbReference type="RefSeq" id="WP_124974493.1">
    <property type="nucleotide sequence ID" value="NZ_BDQK01000013.1"/>
</dbReference>
<keyword evidence="2" id="KW-1133">Transmembrane helix</keyword>
<keyword evidence="2" id="KW-0812">Transmembrane</keyword>
<evidence type="ECO:0000256" key="1">
    <source>
        <dbReference type="SAM" id="MobiDB-lite"/>
    </source>
</evidence>
<keyword evidence="2" id="KW-0472">Membrane</keyword>
<feature type="region of interest" description="Disordered" evidence="1">
    <location>
        <begin position="31"/>
        <end position="52"/>
    </location>
</feature>
<evidence type="ECO:0000313" key="3">
    <source>
        <dbReference type="EMBL" id="GBF81711.1"/>
    </source>
</evidence>
<reference evidence="4" key="1">
    <citation type="submission" date="2017-05" db="EMBL/GenBank/DDBJ databases">
        <title>Physiological properties and genetic analysis related to exopolysaccharide production of fresh-water unicellular cyanobacterium Aphanothece sacrum, Suizenji Nori, that has been cultured as a food source in Japan.</title>
        <authorList>
            <person name="Kanesaki Y."/>
            <person name="Yoshikawa S."/>
            <person name="Ohki K."/>
        </authorList>
    </citation>
    <scope>NUCLEOTIDE SEQUENCE [LARGE SCALE GENOMIC DNA]</scope>
    <source>
        <strain evidence="4">FPU1</strain>
    </source>
</reference>
<feature type="transmembrane region" description="Helical" evidence="2">
    <location>
        <begin position="7"/>
        <end position="25"/>
    </location>
</feature>
<proteinExistence type="predicted"/>
<feature type="compositionally biased region" description="Basic and acidic residues" evidence="1">
    <location>
        <begin position="31"/>
        <end position="48"/>
    </location>
</feature>
<accession>A0A401IKM6</accession>
<evidence type="ECO:0000256" key="2">
    <source>
        <dbReference type="SAM" id="Phobius"/>
    </source>
</evidence>
<name>A0A401IKM6_APHSA</name>
<feature type="transmembrane region" description="Helical" evidence="2">
    <location>
        <begin position="74"/>
        <end position="93"/>
    </location>
</feature>
<protein>
    <submittedName>
        <fullName evidence="3">Uncharacterized protein</fullName>
    </submittedName>
</protein>
<sequence>MTSRNLIYFNLISSSILFVSEPLLAHEGHVHDNHSPKHELTPKIEKTQDNSTTSSPVIIKIESAKNPEFNGVPGIGEIVFILLVIFPFILSSIKQWIHK</sequence>
<organism evidence="3 4">
    <name type="scientific">Aphanothece sacrum FPU1</name>
    <dbReference type="NCBI Taxonomy" id="1920663"/>
    <lineage>
        <taxon>Bacteria</taxon>
        <taxon>Bacillati</taxon>
        <taxon>Cyanobacteriota</taxon>
        <taxon>Cyanophyceae</taxon>
        <taxon>Oscillatoriophycideae</taxon>
        <taxon>Chroococcales</taxon>
        <taxon>Aphanothecaceae</taxon>
        <taxon>Aphanothece</taxon>
    </lineage>
</organism>
<dbReference type="EMBL" id="BDQK01000013">
    <property type="protein sequence ID" value="GBF81711.1"/>
    <property type="molecule type" value="Genomic_DNA"/>
</dbReference>
<comment type="caution">
    <text evidence="3">The sequence shown here is derived from an EMBL/GenBank/DDBJ whole genome shotgun (WGS) entry which is preliminary data.</text>
</comment>
<dbReference type="AlphaFoldDB" id="A0A401IKM6"/>
<keyword evidence="4" id="KW-1185">Reference proteome</keyword>
<dbReference type="Proteomes" id="UP000287247">
    <property type="component" value="Unassembled WGS sequence"/>
</dbReference>
<evidence type="ECO:0000313" key="4">
    <source>
        <dbReference type="Proteomes" id="UP000287247"/>
    </source>
</evidence>